<sequence>MFLLSITVILGATGCASTTKYVGVGGHCKIEKGLLCEENCFCNTTSQCQRDNTGHPCTSGSECFGSLCVEGKCSYHKSINDPCSMNSDCLSGMCKNGRCVGKEKGAHCDPSLTQANQCGLGLTCDSLTKSCIDHILPGEDCISHLSPYFLDWASVCGSGYFCDMNLEYTKGVCKRILSVPEGGECGTAIVCQLGLGCRNGVCKKTSPGDVCNGLVGVSLQCPWFSRCECQEGEMGKCLDLANYEGCQPYADKFISCEYEKKCPAQDYPVSGTCLGDECDLSYQCCLRRNHEKTFQTTNNVSC</sequence>
<gene>
    <name evidence="2" type="ORF">M0813_03427</name>
</gene>
<reference evidence="2" key="1">
    <citation type="submission" date="2022-08" db="EMBL/GenBank/DDBJ databases">
        <title>Novel sulfate-reducing endosymbionts in the free-living metamonad Anaeramoeba.</title>
        <authorList>
            <person name="Jerlstrom-Hultqvist J."/>
            <person name="Cepicka I."/>
            <person name="Gallot-Lavallee L."/>
            <person name="Salas-Leiva D."/>
            <person name="Curtis B.A."/>
            <person name="Zahonova K."/>
            <person name="Pipaliya S."/>
            <person name="Dacks J."/>
            <person name="Roger A.J."/>
        </authorList>
    </citation>
    <scope>NUCLEOTIDE SEQUENCE</scope>
    <source>
        <strain evidence="2">Schooner1</strain>
    </source>
</reference>
<dbReference type="Proteomes" id="UP001150062">
    <property type="component" value="Unassembled WGS sequence"/>
</dbReference>
<protein>
    <submittedName>
        <fullName evidence="2">Dd-gdca protein</fullName>
    </submittedName>
</protein>
<name>A0ABQ8XXT9_9EUKA</name>
<comment type="caution">
    <text evidence="2">The sequence shown here is derived from an EMBL/GenBank/DDBJ whole genome shotgun (WGS) entry which is preliminary data.</text>
</comment>
<keyword evidence="3" id="KW-1185">Reference proteome</keyword>
<evidence type="ECO:0000313" key="2">
    <source>
        <dbReference type="EMBL" id="KAJ6237020.1"/>
    </source>
</evidence>
<proteinExistence type="predicted"/>
<evidence type="ECO:0000313" key="3">
    <source>
        <dbReference type="Proteomes" id="UP001150062"/>
    </source>
</evidence>
<evidence type="ECO:0000256" key="1">
    <source>
        <dbReference type="SAM" id="SignalP"/>
    </source>
</evidence>
<dbReference type="PANTHER" id="PTHR33459:SF7">
    <property type="entry name" value="DD-GDCA PROTEIN"/>
    <property type="match status" value="1"/>
</dbReference>
<dbReference type="PANTHER" id="PTHR33459">
    <property type="entry name" value="DD-GDCA PROTEIN"/>
    <property type="match status" value="1"/>
</dbReference>
<organism evidence="2 3">
    <name type="scientific">Anaeramoeba flamelloides</name>
    <dbReference type="NCBI Taxonomy" id="1746091"/>
    <lineage>
        <taxon>Eukaryota</taxon>
        <taxon>Metamonada</taxon>
        <taxon>Anaeramoebidae</taxon>
        <taxon>Anaeramoeba</taxon>
    </lineage>
</organism>
<dbReference type="InterPro" id="IPR052326">
    <property type="entry name" value="Diff-Dev_Assoc_Protein"/>
</dbReference>
<feature type="signal peptide" evidence="1">
    <location>
        <begin position="1"/>
        <end position="18"/>
    </location>
</feature>
<dbReference type="EMBL" id="JAOAOG010000240">
    <property type="protein sequence ID" value="KAJ6237020.1"/>
    <property type="molecule type" value="Genomic_DNA"/>
</dbReference>
<keyword evidence="1" id="KW-0732">Signal</keyword>
<feature type="chain" id="PRO_5045440198" evidence="1">
    <location>
        <begin position="19"/>
        <end position="302"/>
    </location>
</feature>
<accession>A0ABQ8XXT9</accession>